<evidence type="ECO:0000256" key="3">
    <source>
        <dbReference type="ARBA" id="ARBA00022630"/>
    </source>
</evidence>
<keyword evidence="6" id="KW-0560">Oxidoreductase</keyword>
<comment type="similarity">
    <text evidence="2">Belongs to the FAD-binding monooxygenase family.</text>
</comment>
<dbReference type="PANTHER" id="PTHR43098:SF3">
    <property type="entry name" value="L-ORNITHINE N(5)-MONOOXYGENASE-RELATED"/>
    <property type="match status" value="1"/>
</dbReference>
<evidence type="ECO:0000256" key="7">
    <source>
        <dbReference type="ARBA" id="ARBA00023033"/>
    </source>
</evidence>
<dbReference type="InterPro" id="IPR036188">
    <property type="entry name" value="FAD/NAD-bd_sf"/>
</dbReference>
<dbReference type="AlphaFoldDB" id="A0AAN6DZ16"/>
<dbReference type="GO" id="GO:0050660">
    <property type="term" value="F:flavin adenine dinucleotide binding"/>
    <property type="evidence" value="ECO:0007669"/>
    <property type="project" value="InterPro"/>
</dbReference>
<dbReference type="PRINTS" id="PR00469">
    <property type="entry name" value="PNDRDTASEII"/>
</dbReference>
<dbReference type="Pfam" id="PF00743">
    <property type="entry name" value="FMO-like"/>
    <property type="match status" value="1"/>
</dbReference>
<keyword evidence="10" id="KW-1185">Reference proteome</keyword>
<accession>A0AAN6DZ16</accession>
<feature type="compositionally biased region" description="Polar residues" evidence="8">
    <location>
        <begin position="1"/>
        <end position="19"/>
    </location>
</feature>
<dbReference type="EMBL" id="MU404352">
    <property type="protein sequence ID" value="KAI1615254.1"/>
    <property type="molecule type" value="Genomic_DNA"/>
</dbReference>
<dbReference type="InterPro" id="IPR020946">
    <property type="entry name" value="Flavin_mOase-like"/>
</dbReference>
<dbReference type="GO" id="GO:0004499">
    <property type="term" value="F:N,N-dimethylaniline monooxygenase activity"/>
    <property type="evidence" value="ECO:0007669"/>
    <property type="project" value="InterPro"/>
</dbReference>
<dbReference type="PANTHER" id="PTHR43098">
    <property type="entry name" value="L-ORNITHINE N(5)-MONOOXYGENASE-RELATED"/>
    <property type="match status" value="1"/>
</dbReference>
<evidence type="ECO:0000313" key="10">
    <source>
        <dbReference type="Proteomes" id="UP001203852"/>
    </source>
</evidence>
<keyword evidence="3" id="KW-0285">Flavoprotein</keyword>
<comment type="caution">
    <text evidence="9">The sequence shown here is derived from an EMBL/GenBank/DDBJ whole genome shotgun (WGS) entry which is preliminary data.</text>
</comment>
<gene>
    <name evidence="9" type="ORF">EDD36DRAFT_473053</name>
</gene>
<dbReference type="InterPro" id="IPR050775">
    <property type="entry name" value="FAD-binding_Monooxygenases"/>
</dbReference>
<dbReference type="GO" id="GO:0050661">
    <property type="term" value="F:NADP binding"/>
    <property type="evidence" value="ECO:0007669"/>
    <property type="project" value="InterPro"/>
</dbReference>
<evidence type="ECO:0000256" key="5">
    <source>
        <dbReference type="ARBA" id="ARBA00022857"/>
    </source>
</evidence>
<protein>
    <recommendedName>
        <fullName evidence="11">FAD/NAD(P)-binding domain-containing protein</fullName>
    </recommendedName>
</protein>
<evidence type="ECO:0000256" key="1">
    <source>
        <dbReference type="ARBA" id="ARBA00001974"/>
    </source>
</evidence>
<organism evidence="9 10">
    <name type="scientific">Exophiala viscosa</name>
    <dbReference type="NCBI Taxonomy" id="2486360"/>
    <lineage>
        <taxon>Eukaryota</taxon>
        <taxon>Fungi</taxon>
        <taxon>Dikarya</taxon>
        <taxon>Ascomycota</taxon>
        <taxon>Pezizomycotina</taxon>
        <taxon>Eurotiomycetes</taxon>
        <taxon>Chaetothyriomycetidae</taxon>
        <taxon>Chaetothyriales</taxon>
        <taxon>Herpotrichiellaceae</taxon>
        <taxon>Exophiala</taxon>
    </lineage>
</organism>
<evidence type="ECO:0000256" key="8">
    <source>
        <dbReference type="SAM" id="MobiDB-lite"/>
    </source>
</evidence>
<keyword evidence="4" id="KW-0274">FAD</keyword>
<evidence type="ECO:0000256" key="2">
    <source>
        <dbReference type="ARBA" id="ARBA00010139"/>
    </source>
</evidence>
<feature type="region of interest" description="Disordered" evidence="8">
    <location>
        <begin position="1"/>
        <end position="23"/>
    </location>
</feature>
<sequence length="552" mass="62837">MQGQKSGLSMNGTKPSTNDSSSSSYDVVILGAGFSGIAMLYRLRKLGLSVRIFESGDDFGGVWHWNRYPGARVDSEWPYYQLNIPEVYQDWNWSEKFPGFEELQRYFAHVDKVLDLRKDVTFQAHVNDVQWDGSKWTVRTQAGHTAKCKYVVLCTGLLHRAYTPGFPGMDSYKGAVYHTADWPRQADFSGKKVAVIGAGATAVQVVQELAKQAQYLTVFMRRPSICLPMKQRRLGDLEQSGWKTYFDALFVEGRKSATGFPGRQAPCGAIDVTAEERERSLDVLWRRGSFNFNMFNYNDIMVNKESNRLIYDFWVKKTAPRLKNIRKRELMVPVDPPYYFGTKRSPLEQDYYEMLDRDNVDVISLAETSIKTFNETGIVLDRQMDFDVVVLATGFDSFSGSLFKMGLRSRDGQDIRHVWQDGIKTYLGMTFHGFPNTFMVYSPHAPTALSNGTTMIEAQSDWVASAIDKLENEGVLSCEPTKDAEDEWGSMIADLNKPTLYPFTNSWWNKANLPGQKAQMLTHPGGIEMYEKQCREKLAGWKGFDLVYEKPS</sequence>
<reference evidence="9" key="1">
    <citation type="journal article" date="2022" name="bioRxiv">
        <title>Deciphering the potential niche of two novel black yeast fungi from a biological soil crust based on their genomes, phenotypes, and melanin regulation.</title>
        <authorList>
            <consortium name="DOE Joint Genome Institute"/>
            <person name="Carr E.C."/>
            <person name="Barton Q."/>
            <person name="Grambo S."/>
            <person name="Sullivan M."/>
            <person name="Renfro C.M."/>
            <person name="Kuo A."/>
            <person name="Pangilinan J."/>
            <person name="Lipzen A."/>
            <person name="Keymanesh K."/>
            <person name="Savage E."/>
            <person name="Barry K."/>
            <person name="Grigoriev I.V."/>
            <person name="Riekhof W.R."/>
            <person name="Harris S.S."/>
        </authorList>
    </citation>
    <scope>NUCLEOTIDE SEQUENCE</scope>
    <source>
        <strain evidence="9">JF 03-4F</strain>
    </source>
</reference>
<keyword evidence="5" id="KW-0521">NADP</keyword>
<evidence type="ECO:0000313" key="9">
    <source>
        <dbReference type="EMBL" id="KAI1615254.1"/>
    </source>
</evidence>
<dbReference type="SUPFAM" id="SSF51905">
    <property type="entry name" value="FAD/NAD(P)-binding domain"/>
    <property type="match status" value="2"/>
</dbReference>
<proteinExistence type="inferred from homology"/>
<dbReference type="Proteomes" id="UP001203852">
    <property type="component" value="Unassembled WGS sequence"/>
</dbReference>
<evidence type="ECO:0000256" key="4">
    <source>
        <dbReference type="ARBA" id="ARBA00022827"/>
    </source>
</evidence>
<comment type="cofactor">
    <cofactor evidence="1">
        <name>FAD</name>
        <dbReference type="ChEBI" id="CHEBI:57692"/>
    </cofactor>
</comment>
<evidence type="ECO:0008006" key="11">
    <source>
        <dbReference type="Google" id="ProtNLM"/>
    </source>
</evidence>
<evidence type="ECO:0000256" key="6">
    <source>
        <dbReference type="ARBA" id="ARBA00023002"/>
    </source>
</evidence>
<dbReference type="Gene3D" id="3.50.50.60">
    <property type="entry name" value="FAD/NAD(P)-binding domain"/>
    <property type="match status" value="2"/>
</dbReference>
<keyword evidence="7" id="KW-0503">Monooxygenase</keyword>
<name>A0AAN6DZ16_9EURO</name>